<proteinExistence type="predicted"/>
<dbReference type="InterPro" id="IPR036465">
    <property type="entry name" value="vWFA_dom_sf"/>
</dbReference>
<accession>A0A0F8WJH1</accession>
<dbReference type="GO" id="GO:0006298">
    <property type="term" value="P:mismatch repair"/>
    <property type="evidence" value="ECO:0007669"/>
    <property type="project" value="InterPro"/>
</dbReference>
<dbReference type="PANTHER" id="PTHR45737">
    <property type="entry name" value="VON WILLEBRAND FACTOR A DOMAIN-CONTAINING PROTEIN 5A"/>
    <property type="match status" value="1"/>
</dbReference>
<protein>
    <recommendedName>
        <fullName evidence="6">VWFA domain-containing protein</fullName>
    </recommendedName>
</protein>
<gene>
    <name evidence="7" type="ORF">LCGC14_3058720</name>
</gene>
<evidence type="ECO:0000259" key="6">
    <source>
        <dbReference type="PROSITE" id="PS50234"/>
    </source>
</evidence>
<keyword evidence="1" id="KW-0547">Nucleotide-binding</keyword>
<feature type="non-terminal residue" evidence="7">
    <location>
        <position position="1"/>
    </location>
</feature>
<evidence type="ECO:0000256" key="1">
    <source>
        <dbReference type="ARBA" id="ARBA00022741"/>
    </source>
</evidence>
<dbReference type="SUPFAM" id="SSF53300">
    <property type="entry name" value="vWA-like"/>
    <property type="match status" value="1"/>
</dbReference>
<reference evidence="7" key="1">
    <citation type="journal article" date="2015" name="Nature">
        <title>Complex archaea that bridge the gap between prokaryotes and eukaryotes.</title>
        <authorList>
            <person name="Spang A."/>
            <person name="Saw J.H."/>
            <person name="Jorgensen S.L."/>
            <person name="Zaremba-Niedzwiedzka K."/>
            <person name="Martijn J."/>
            <person name="Lind A.E."/>
            <person name="van Eijk R."/>
            <person name="Schleper C."/>
            <person name="Guy L."/>
            <person name="Ettema T.J."/>
        </authorList>
    </citation>
    <scope>NUCLEOTIDE SEQUENCE</scope>
</reference>
<dbReference type="SUPFAM" id="SSF55271">
    <property type="entry name" value="DNA repair protein MutS, domain I"/>
    <property type="match status" value="1"/>
</dbReference>
<keyword evidence="3" id="KW-0067">ATP-binding</keyword>
<dbReference type="AlphaFoldDB" id="A0A0F8WJH1"/>
<keyword evidence="4" id="KW-0238">DNA-binding</keyword>
<dbReference type="GO" id="GO:0030983">
    <property type="term" value="F:mismatched DNA binding"/>
    <property type="evidence" value="ECO:0007669"/>
    <property type="project" value="InterPro"/>
</dbReference>
<sequence length="354" mass="37948">VKSGPPSSVPPSKWPAGKLTATTRPVNILGLDTSRIYVLFLMDFTGSMLDAGDEVRNAVTRAVKGLAGEQYFEVIVFRGRSMPTAFRGNLRPATPDNKQHAVDFLRSVQPHGQTDPIRPLRSAHAALAPANGSQSQMIFLLTDGGFPDNAKFLRAVDALQRQAAIPIYPVIPHAAAGAGHAAQASGGVVAPVAQKPAGCARPGSAIGPFGPRTLPEAGPRIIIAGPTMSDQGAPQLDTPAMRQYRSFKDQYPEYILMFRMGDFYEMFYEDAKIASRVLGLALTSRSKGPSAVPLAGIPYHALDSYLAKLVRAGHRVAICEQVEDASKAKGLVKRDITRLVTPGTLTEENLLDQR</sequence>
<evidence type="ECO:0000256" key="3">
    <source>
        <dbReference type="ARBA" id="ARBA00022840"/>
    </source>
</evidence>
<evidence type="ECO:0000313" key="7">
    <source>
        <dbReference type="EMBL" id="KKK57017.1"/>
    </source>
</evidence>
<organism evidence="7">
    <name type="scientific">marine sediment metagenome</name>
    <dbReference type="NCBI Taxonomy" id="412755"/>
    <lineage>
        <taxon>unclassified sequences</taxon>
        <taxon>metagenomes</taxon>
        <taxon>ecological metagenomes</taxon>
    </lineage>
</organism>
<dbReference type="InterPro" id="IPR007695">
    <property type="entry name" value="DNA_mismatch_repair_MutS-lik_N"/>
</dbReference>
<evidence type="ECO:0000256" key="2">
    <source>
        <dbReference type="ARBA" id="ARBA00022763"/>
    </source>
</evidence>
<feature type="non-terminal residue" evidence="7">
    <location>
        <position position="354"/>
    </location>
</feature>
<dbReference type="Gene3D" id="3.40.1170.10">
    <property type="entry name" value="DNA repair protein MutS, domain I"/>
    <property type="match status" value="1"/>
</dbReference>
<dbReference type="EMBL" id="LAZR01064702">
    <property type="protein sequence ID" value="KKK57017.1"/>
    <property type="molecule type" value="Genomic_DNA"/>
</dbReference>
<keyword evidence="5" id="KW-0234">DNA repair</keyword>
<evidence type="ECO:0000256" key="5">
    <source>
        <dbReference type="ARBA" id="ARBA00023204"/>
    </source>
</evidence>
<dbReference type="Pfam" id="PF01624">
    <property type="entry name" value="MutS_I"/>
    <property type="match status" value="1"/>
</dbReference>
<dbReference type="InterPro" id="IPR002035">
    <property type="entry name" value="VWF_A"/>
</dbReference>
<dbReference type="GO" id="GO:0005524">
    <property type="term" value="F:ATP binding"/>
    <property type="evidence" value="ECO:0007669"/>
    <property type="project" value="UniProtKB-KW"/>
</dbReference>
<dbReference type="Gene3D" id="3.40.50.410">
    <property type="entry name" value="von Willebrand factor, type A domain"/>
    <property type="match status" value="1"/>
</dbReference>
<dbReference type="InterPro" id="IPR016151">
    <property type="entry name" value="DNA_mismatch_repair_MutS_N"/>
</dbReference>
<name>A0A0F8WJH1_9ZZZZ</name>
<dbReference type="FunFam" id="3.40.1170.10:FF:000001">
    <property type="entry name" value="DNA mismatch repair protein MutS"/>
    <property type="match status" value="1"/>
</dbReference>
<evidence type="ECO:0000256" key="4">
    <source>
        <dbReference type="ARBA" id="ARBA00023125"/>
    </source>
</evidence>
<dbReference type="PANTHER" id="PTHR45737:SF6">
    <property type="entry name" value="VON WILLEBRAND FACTOR A DOMAIN-CONTAINING PROTEIN 5A"/>
    <property type="match status" value="1"/>
</dbReference>
<feature type="domain" description="VWFA" evidence="6">
    <location>
        <begin position="37"/>
        <end position="170"/>
    </location>
</feature>
<dbReference type="Pfam" id="PF13768">
    <property type="entry name" value="VWA_3"/>
    <property type="match status" value="1"/>
</dbReference>
<dbReference type="PROSITE" id="PS50234">
    <property type="entry name" value="VWFA"/>
    <property type="match status" value="1"/>
</dbReference>
<keyword evidence="2" id="KW-0227">DNA damage</keyword>
<comment type="caution">
    <text evidence="7">The sequence shown here is derived from an EMBL/GenBank/DDBJ whole genome shotgun (WGS) entry which is preliminary data.</text>
</comment>